<reference evidence="4" key="1">
    <citation type="submission" date="2021-01" db="UniProtKB">
        <authorList>
            <consortium name="EnsemblMetazoa"/>
        </authorList>
    </citation>
    <scope>IDENTIFICATION</scope>
</reference>
<dbReference type="EnsemblMetazoa" id="XM_022799615">
    <property type="protein sequence ID" value="XP_022655350"/>
    <property type="gene ID" value="LOC111247973"/>
</dbReference>
<dbReference type="KEGG" id="vde:111247973"/>
<dbReference type="Pfam" id="PF01150">
    <property type="entry name" value="GDA1_CD39"/>
    <property type="match status" value="1"/>
</dbReference>
<dbReference type="Proteomes" id="UP000594260">
    <property type="component" value="Unplaced"/>
</dbReference>
<dbReference type="PANTHER" id="PTHR11782:SF127">
    <property type="entry name" value="NTPASE, ISOFORM F"/>
    <property type="match status" value="1"/>
</dbReference>
<dbReference type="AlphaFoldDB" id="A0A7M7JQH2"/>
<organism evidence="4 5">
    <name type="scientific">Varroa destructor</name>
    <name type="common">Honeybee mite</name>
    <dbReference type="NCBI Taxonomy" id="109461"/>
    <lineage>
        <taxon>Eukaryota</taxon>
        <taxon>Metazoa</taxon>
        <taxon>Ecdysozoa</taxon>
        <taxon>Arthropoda</taxon>
        <taxon>Chelicerata</taxon>
        <taxon>Arachnida</taxon>
        <taxon>Acari</taxon>
        <taxon>Parasitiformes</taxon>
        <taxon>Mesostigmata</taxon>
        <taxon>Gamasina</taxon>
        <taxon>Dermanyssoidea</taxon>
        <taxon>Varroidae</taxon>
        <taxon>Varroa</taxon>
    </lineage>
</organism>
<dbReference type="RefSeq" id="XP_022655350.1">
    <property type="nucleotide sequence ID" value="XM_022799615.1"/>
</dbReference>
<keyword evidence="2" id="KW-0378">Hydrolase</keyword>
<name>A0A7M7JQH2_VARDE</name>
<evidence type="ECO:0000256" key="3">
    <source>
        <dbReference type="SAM" id="Phobius"/>
    </source>
</evidence>
<dbReference type="GeneID" id="111247973"/>
<dbReference type="OMA" id="SYKDEWV"/>
<keyword evidence="3" id="KW-1133">Transmembrane helix</keyword>
<protein>
    <submittedName>
        <fullName evidence="4">Uncharacterized protein</fullName>
    </submittedName>
</protein>
<keyword evidence="5" id="KW-1185">Reference proteome</keyword>
<dbReference type="PANTHER" id="PTHR11782">
    <property type="entry name" value="ADENOSINE/GUANOSINE DIPHOSPHATASE"/>
    <property type="match status" value="1"/>
</dbReference>
<feature type="transmembrane region" description="Helical" evidence="3">
    <location>
        <begin position="12"/>
        <end position="32"/>
    </location>
</feature>
<keyword evidence="3" id="KW-0812">Transmembrane</keyword>
<evidence type="ECO:0000313" key="4">
    <source>
        <dbReference type="EnsemblMetazoa" id="XP_022655350"/>
    </source>
</evidence>
<evidence type="ECO:0000256" key="1">
    <source>
        <dbReference type="ARBA" id="ARBA00009283"/>
    </source>
</evidence>
<dbReference type="GO" id="GO:0016787">
    <property type="term" value="F:hydrolase activity"/>
    <property type="evidence" value="ECO:0007669"/>
    <property type="project" value="UniProtKB-KW"/>
</dbReference>
<dbReference type="Gene3D" id="3.30.420.150">
    <property type="entry name" value="Exopolyphosphatase. Domain 2"/>
    <property type="match status" value="1"/>
</dbReference>
<proteinExistence type="inferred from homology"/>
<evidence type="ECO:0000256" key="2">
    <source>
        <dbReference type="ARBA" id="ARBA00022801"/>
    </source>
</evidence>
<dbReference type="InterPro" id="IPR000407">
    <property type="entry name" value="GDA1_CD39_NTPase"/>
</dbReference>
<accession>A0A7M7JQH2</accession>
<sequence length="396" mass="44715">MALRFCCESAAVKSMIYVITLTTVAGFVGYLVCSEGAQIRFSIIFNGGETVCGMHVYMLKWERGLWTLAGVYFEQIPTGLIFYAKVPRMAAKVLRPMLVNATREVPLSYHHITRLSLGATPALLTLDDDKADAILEAVRMLFYGKHISPFKNGTADILNSTDRAFYLWVTISFLLNETFTRSNAAALELGEETLQLAFVSTEPESGPSLKAYPVLDQRVNIYARTYSSLGLEAATRIILKQDEHGYQSPCVVPQFPFLSKYASLLTYETSITNYTECYKNCQDFVKKYKVTVARDLDKRDIFATSYFYELARQAGMISKDAVQGKFNLTSIEEYAKEACRVPIDKKDRLCFDLTYLYALLRDGFTLPINKTIQITKEINGQEVDWTLGMALSQLYQ</sequence>
<comment type="similarity">
    <text evidence="1">Belongs to the GDA1/CD39 NTPase family.</text>
</comment>
<keyword evidence="3" id="KW-0472">Membrane</keyword>
<dbReference type="OrthoDB" id="6372431at2759"/>
<dbReference type="Gene3D" id="3.30.420.40">
    <property type="match status" value="1"/>
</dbReference>
<evidence type="ECO:0000313" key="5">
    <source>
        <dbReference type="Proteomes" id="UP000594260"/>
    </source>
</evidence>
<dbReference type="InParanoid" id="A0A7M7JQH2"/>